<protein>
    <submittedName>
        <fullName evidence="1">Uncharacterized protein</fullName>
    </submittedName>
</protein>
<evidence type="ECO:0000313" key="1">
    <source>
        <dbReference type="EMBL" id="KAH6944184.1"/>
    </source>
</evidence>
<gene>
    <name evidence="1" type="ORF">HPB50_002251</name>
</gene>
<reference evidence="1" key="1">
    <citation type="submission" date="2020-05" db="EMBL/GenBank/DDBJ databases">
        <title>Large-scale comparative analyses of tick genomes elucidate their genetic diversity and vector capacities.</title>
        <authorList>
            <person name="Jia N."/>
            <person name="Wang J."/>
            <person name="Shi W."/>
            <person name="Du L."/>
            <person name="Sun Y."/>
            <person name="Zhan W."/>
            <person name="Jiang J."/>
            <person name="Wang Q."/>
            <person name="Zhang B."/>
            <person name="Ji P."/>
            <person name="Sakyi L.B."/>
            <person name="Cui X."/>
            <person name="Yuan T."/>
            <person name="Jiang B."/>
            <person name="Yang W."/>
            <person name="Lam T.T.-Y."/>
            <person name="Chang Q."/>
            <person name="Ding S."/>
            <person name="Wang X."/>
            <person name="Zhu J."/>
            <person name="Ruan X."/>
            <person name="Zhao L."/>
            <person name="Wei J."/>
            <person name="Que T."/>
            <person name="Du C."/>
            <person name="Cheng J."/>
            <person name="Dai P."/>
            <person name="Han X."/>
            <person name="Huang E."/>
            <person name="Gao Y."/>
            <person name="Liu J."/>
            <person name="Shao H."/>
            <person name="Ye R."/>
            <person name="Li L."/>
            <person name="Wei W."/>
            <person name="Wang X."/>
            <person name="Wang C."/>
            <person name="Yang T."/>
            <person name="Huo Q."/>
            <person name="Li W."/>
            <person name="Guo W."/>
            <person name="Chen H."/>
            <person name="Zhou L."/>
            <person name="Ni X."/>
            <person name="Tian J."/>
            <person name="Zhou Y."/>
            <person name="Sheng Y."/>
            <person name="Liu T."/>
            <person name="Pan Y."/>
            <person name="Xia L."/>
            <person name="Li J."/>
            <person name="Zhao F."/>
            <person name="Cao W."/>
        </authorList>
    </citation>
    <scope>NUCLEOTIDE SEQUENCE</scope>
    <source>
        <strain evidence="1">Hyas-2018</strain>
    </source>
</reference>
<keyword evidence="2" id="KW-1185">Reference proteome</keyword>
<accession>A0ACB7TH75</accession>
<dbReference type="Proteomes" id="UP000821845">
    <property type="component" value="Chromosome 1"/>
</dbReference>
<dbReference type="EMBL" id="CM023481">
    <property type="protein sequence ID" value="KAH6944184.1"/>
    <property type="molecule type" value="Genomic_DNA"/>
</dbReference>
<name>A0ACB7TH75_HYAAI</name>
<evidence type="ECO:0000313" key="2">
    <source>
        <dbReference type="Proteomes" id="UP000821845"/>
    </source>
</evidence>
<comment type="caution">
    <text evidence="1">The sequence shown here is derived from an EMBL/GenBank/DDBJ whole genome shotgun (WGS) entry which is preliminary data.</text>
</comment>
<organism evidence="1 2">
    <name type="scientific">Hyalomma asiaticum</name>
    <name type="common">Tick</name>
    <dbReference type="NCBI Taxonomy" id="266040"/>
    <lineage>
        <taxon>Eukaryota</taxon>
        <taxon>Metazoa</taxon>
        <taxon>Ecdysozoa</taxon>
        <taxon>Arthropoda</taxon>
        <taxon>Chelicerata</taxon>
        <taxon>Arachnida</taxon>
        <taxon>Acari</taxon>
        <taxon>Parasitiformes</taxon>
        <taxon>Ixodida</taxon>
        <taxon>Ixodoidea</taxon>
        <taxon>Ixodidae</taxon>
        <taxon>Hyalomminae</taxon>
        <taxon>Hyalomma</taxon>
    </lineage>
</organism>
<sequence length="124" mass="13889">MESSFGPSGLISKPDCALREEPPCFYRLVHFRPFVDGGRWIAGLGFQAAERPLRFRFYTWTQRRKPIFDCSLASASALIGLVDLSLLLLFPILLSLPECSPEKCFPVKAINKGLSRALLVKAYP</sequence>
<proteinExistence type="predicted"/>